<reference evidence="3" key="1">
    <citation type="submission" date="2007-08" db="EMBL/GenBank/DDBJ databases">
        <title>Annotation of Burkholderia pseudomallei 1710a.</title>
        <authorList>
            <person name="Harkins D.M."/>
            <person name="DeShazer D."/>
            <person name="Woods D.E."/>
            <person name="Brinkac L.M."/>
            <person name="Brown K.A."/>
            <person name="Hung G.C."/>
            <person name="Tuanyok A."/>
            <person name="Zhang B."/>
            <person name="Nierman W.C."/>
        </authorList>
    </citation>
    <scope>NUCLEOTIDE SEQUENCE [LARGE SCALE GENOMIC DNA]</scope>
    <source>
        <strain evidence="3">1710a</strain>
    </source>
</reference>
<feature type="domain" description="EAL" evidence="1">
    <location>
        <begin position="32"/>
        <end position="286"/>
    </location>
</feature>
<evidence type="ECO:0000313" key="2">
    <source>
        <dbReference type="EMBL" id="EET07468.1"/>
    </source>
</evidence>
<evidence type="ECO:0000313" key="3">
    <source>
        <dbReference type="Proteomes" id="UP000001812"/>
    </source>
</evidence>
<dbReference type="GO" id="GO:0071111">
    <property type="term" value="F:cyclic-guanylate-specific phosphodiesterase activity"/>
    <property type="evidence" value="ECO:0007669"/>
    <property type="project" value="InterPro"/>
</dbReference>
<dbReference type="PANTHER" id="PTHR33121:SF70">
    <property type="entry name" value="SIGNALING PROTEIN YKOW"/>
    <property type="match status" value="1"/>
</dbReference>
<dbReference type="HOGENOM" id="CLU_000445_70_50_4"/>
<sequence>MLRRRRLWESDMEAGITRRRGAFFAREHEHGLSLDEADLERAFEAGEFVMDYQPIVSIRSGAVTGAEATIRWDHPEWGALPQRVVHAAADRLGAASRIAGHAFGEACRQLARWKQQGAGVSALSMRLSGAQLGAESVFERLALSIEAFDISSSQFTLEVPEMSAPEESLSLLDRLKRLRQKGYGIVLGDFGAHHTAMSTLMVLPVTGVKFGESFTERLPGSPTAEAILSSVSRLAHDLGFTLTVSGVENGRQFELLRRFRDIELQGAFLFEPMRAEVWHERVNPRALSQLNLREPPF</sequence>
<protein>
    <submittedName>
        <fullName evidence="2">Cyclic diguanylate phosphodiesterase</fullName>
    </submittedName>
</protein>
<dbReference type="Proteomes" id="UP000001812">
    <property type="component" value="Chromosome I"/>
</dbReference>
<gene>
    <name evidence="2" type="ORF">BURPS1710A_2570</name>
</gene>
<dbReference type="PROSITE" id="PS50883">
    <property type="entry name" value="EAL"/>
    <property type="match status" value="1"/>
</dbReference>
<dbReference type="SUPFAM" id="SSF141868">
    <property type="entry name" value="EAL domain-like"/>
    <property type="match status" value="1"/>
</dbReference>
<name>A0A0E1W2X0_BURPE</name>
<dbReference type="CDD" id="cd01948">
    <property type="entry name" value="EAL"/>
    <property type="match status" value="1"/>
</dbReference>
<dbReference type="Gene3D" id="3.20.20.450">
    <property type="entry name" value="EAL domain"/>
    <property type="match status" value="1"/>
</dbReference>
<proteinExistence type="predicted"/>
<dbReference type="InterPro" id="IPR035919">
    <property type="entry name" value="EAL_sf"/>
</dbReference>
<accession>A0A0E1W2X0</accession>
<dbReference type="PANTHER" id="PTHR33121">
    <property type="entry name" value="CYCLIC DI-GMP PHOSPHODIESTERASE PDEF"/>
    <property type="match status" value="1"/>
</dbReference>
<dbReference type="EMBL" id="CM000832">
    <property type="protein sequence ID" value="EET07468.1"/>
    <property type="molecule type" value="Genomic_DNA"/>
</dbReference>
<evidence type="ECO:0000259" key="1">
    <source>
        <dbReference type="PROSITE" id="PS50883"/>
    </source>
</evidence>
<organism evidence="2 3">
    <name type="scientific">Burkholderia pseudomallei 1710a</name>
    <dbReference type="NCBI Taxonomy" id="320371"/>
    <lineage>
        <taxon>Bacteria</taxon>
        <taxon>Pseudomonadati</taxon>
        <taxon>Pseudomonadota</taxon>
        <taxon>Betaproteobacteria</taxon>
        <taxon>Burkholderiales</taxon>
        <taxon>Burkholderiaceae</taxon>
        <taxon>Burkholderia</taxon>
        <taxon>pseudomallei group</taxon>
    </lineage>
</organism>
<dbReference type="SMART" id="SM00052">
    <property type="entry name" value="EAL"/>
    <property type="match status" value="1"/>
</dbReference>
<reference evidence="2 3" key="2">
    <citation type="submission" date="2009-05" db="EMBL/GenBank/DDBJ databases">
        <authorList>
            <person name="Harkins D.M."/>
            <person name="DeShazer D."/>
            <person name="Woods D.E."/>
            <person name="Brinkac L.M."/>
            <person name="Brown K.A."/>
            <person name="Hung G.C."/>
            <person name="Tuanyok A."/>
            <person name="Zhang B."/>
            <person name="Nierman W.C."/>
        </authorList>
    </citation>
    <scope>NUCLEOTIDE SEQUENCE [LARGE SCALE GENOMIC DNA]</scope>
    <source>
        <strain evidence="2 3">1710a</strain>
    </source>
</reference>
<dbReference type="InterPro" id="IPR001633">
    <property type="entry name" value="EAL_dom"/>
</dbReference>
<dbReference type="Pfam" id="PF00563">
    <property type="entry name" value="EAL"/>
    <property type="match status" value="1"/>
</dbReference>
<dbReference type="AlphaFoldDB" id="A0A0E1W2X0"/>
<dbReference type="InterPro" id="IPR050706">
    <property type="entry name" value="Cyclic-di-GMP_PDE-like"/>
</dbReference>